<proteinExistence type="predicted"/>
<reference evidence="1" key="1">
    <citation type="journal article" date="2014" name="Int. J. Syst. Evol. Microbiol.">
        <title>Complete genome sequence of Corynebacterium casei LMG S-19264T (=DSM 44701T), isolated from a smear-ripened cheese.</title>
        <authorList>
            <consortium name="US DOE Joint Genome Institute (JGI-PGF)"/>
            <person name="Walter F."/>
            <person name="Albersmeier A."/>
            <person name="Kalinowski J."/>
            <person name="Ruckert C."/>
        </authorList>
    </citation>
    <scope>NUCLEOTIDE SEQUENCE</scope>
    <source>
        <strain evidence="1">CGMCC 4.3508</strain>
    </source>
</reference>
<dbReference type="EMBL" id="BMMH01000005">
    <property type="protein sequence ID" value="GGL14241.1"/>
    <property type="molecule type" value="Genomic_DNA"/>
</dbReference>
<name>A0A917RM83_9NOCA</name>
<dbReference type="AlphaFoldDB" id="A0A917RM83"/>
<reference evidence="1" key="2">
    <citation type="submission" date="2020-09" db="EMBL/GenBank/DDBJ databases">
        <authorList>
            <person name="Sun Q."/>
            <person name="Zhou Y."/>
        </authorList>
    </citation>
    <scope>NUCLEOTIDE SEQUENCE</scope>
    <source>
        <strain evidence="1">CGMCC 4.3508</strain>
    </source>
</reference>
<organism evidence="1 2">
    <name type="scientific">Nocardia jinanensis</name>
    <dbReference type="NCBI Taxonomy" id="382504"/>
    <lineage>
        <taxon>Bacteria</taxon>
        <taxon>Bacillati</taxon>
        <taxon>Actinomycetota</taxon>
        <taxon>Actinomycetes</taxon>
        <taxon>Mycobacteriales</taxon>
        <taxon>Nocardiaceae</taxon>
        <taxon>Nocardia</taxon>
    </lineage>
</organism>
<sequence>MVPDEIRGGVPQRPLLQLRYQLTHGLTCRNGGVMGLRGGIGGVRGHGLLVADHRLTDPVQVHGIANQRILGRHHHLRATELTVTCRAVLGLLVDVGLLRRLGHPHMHAAHGLHHIRHRDVDAALALPVDHQDLALLTGLVENPLQLGFPVRTPADDPLGVDRFDRLARHPRAHQRLHLPLDQVVAVTQDLLEPSRTPIPYLVRVLGDRAQLGMGAFGHIVLAFHQPMRLGPSDLVRRFQTVDFLQHRVQVGERAGRTGHFVEEGSFPDTVDFDRIDAFGGVRIRAHHDLMVLGLLPSGLGRAELLRLDGLREARLTRLRAPPGFARGLRVPLQPVLGLIDDDDLARVHFVVDTCPDEKFGVGGGLEPGGAHTLQPVPAIRQRLDLCPPPGCQLGLTVVPVHELRCAVGLHADFLGDSPEAEIFVRQRPVRQRLGEKVVRVEHLPGCGLPSRLLGTFGPQELPFAAVDDAVHLVDQHMPRWLDAGIAQMPDGFAGRDHDRRPAFLDRPEAVRLIGAEHIDPEVGEHLLIRGVGQQLLIRDDFAIGQPIGRCHEQHRAMVHRTLYRGGHEYQRFALAGFHFHRTRFHRVHRFRLLDPQHHSARHRVTDRAAPDDLYCRQHRLVLITAV</sequence>
<evidence type="ECO:0000313" key="1">
    <source>
        <dbReference type="EMBL" id="GGL14241.1"/>
    </source>
</evidence>
<gene>
    <name evidence="1" type="ORF">GCM10011588_30950</name>
</gene>
<keyword evidence="2" id="KW-1185">Reference proteome</keyword>
<dbReference type="Proteomes" id="UP000638263">
    <property type="component" value="Unassembled WGS sequence"/>
</dbReference>
<accession>A0A917RM83</accession>
<comment type="caution">
    <text evidence="1">The sequence shown here is derived from an EMBL/GenBank/DDBJ whole genome shotgun (WGS) entry which is preliminary data.</text>
</comment>
<protein>
    <submittedName>
        <fullName evidence="1">Uncharacterized protein</fullName>
    </submittedName>
</protein>
<evidence type="ECO:0000313" key="2">
    <source>
        <dbReference type="Proteomes" id="UP000638263"/>
    </source>
</evidence>